<dbReference type="Pfam" id="PF01420">
    <property type="entry name" value="Methylase_S"/>
    <property type="match status" value="2"/>
</dbReference>
<dbReference type="OrthoDB" id="9811611at2"/>
<dbReference type="SUPFAM" id="SSF116734">
    <property type="entry name" value="DNA methylase specificity domain"/>
    <property type="match status" value="2"/>
</dbReference>
<evidence type="ECO:0000313" key="6">
    <source>
        <dbReference type="EMBL" id="SDD22489.1"/>
    </source>
</evidence>
<dbReference type="PANTHER" id="PTHR30408:SF12">
    <property type="entry name" value="TYPE I RESTRICTION ENZYME MJAVIII SPECIFICITY SUBUNIT"/>
    <property type="match status" value="1"/>
</dbReference>
<evidence type="ECO:0000313" key="7">
    <source>
        <dbReference type="Proteomes" id="UP000324896"/>
    </source>
</evidence>
<evidence type="ECO:0000259" key="5">
    <source>
        <dbReference type="Pfam" id="PF01420"/>
    </source>
</evidence>
<comment type="similarity">
    <text evidence="1">Belongs to the type-I restriction system S methylase family.</text>
</comment>
<reference evidence="6 7" key="1">
    <citation type="submission" date="2016-10" db="EMBL/GenBank/DDBJ databases">
        <authorList>
            <person name="Varghese N."/>
            <person name="Submissions S."/>
        </authorList>
    </citation>
    <scope>NUCLEOTIDE SEQUENCE [LARGE SCALE GENOMIC DNA]</scope>
    <source>
        <strain evidence="6 7">WG10</strain>
    </source>
</reference>
<keyword evidence="2" id="KW-0680">Restriction system</keyword>
<feature type="domain" description="Type I restriction modification DNA specificity" evidence="5">
    <location>
        <begin position="9"/>
        <end position="183"/>
    </location>
</feature>
<accession>A0A1G6T0E6</accession>
<evidence type="ECO:0000256" key="4">
    <source>
        <dbReference type="SAM" id="Coils"/>
    </source>
</evidence>
<feature type="coiled-coil region" evidence="4">
    <location>
        <begin position="160"/>
        <end position="200"/>
    </location>
</feature>
<name>A0A1G6T0E6_9FIRM</name>
<protein>
    <submittedName>
        <fullName evidence="6">Type I restriction enzyme, S subunit</fullName>
    </submittedName>
</protein>
<dbReference type="EMBL" id="FMYT01000035">
    <property type="protein sequence ID" value="SDD22489.1"/>
    <property type="molecule type" value="Genomic_DNA"/>
</dbReference>
<dbReference type="PANTHER" id="PTHR30408">
    <property type="entry name" value="TYPE-1 RESTRICTION ENZYME ECOKI SPECIFICITY PROTEIN"/>
    <property type="match status" value="1"/>
</dbReference>
<dbReference type="InterPro" id="IPR044946">
    <property type="entry name" value="Restrct_endonuc_typeI_TRD_sf"/>
</dbReference>
<dbReference type="InterPro" id="IPR052021">
    <property type="entry name" value="Type-I_RS_S_subunit"/>
</dbReference>
<dbReference type="InterPro" id="IPR000055">
    <property type="entry name" value="Restrct_endonuc_typeI_TRD"/>
</dbReference>
<organism evidence="6 7">
    <name type="scientific">Halanaerobium congolense</name>
    <dbReference type="NCBI Taxonomy" id="54121"/>
    <lineage>
        <taxon>Bacteria</taxon>
        <taxon>Bacillati</taxon>
        <taxon>Bacillota</taxon>
        <taxon>Clostridia</taxon>
        <taxon>Halanaerobiales</taxon>
        <taxon>Halanaerobiaceae</taxon>
        <taxon>Halanaerobium</taxon>
    </lineage>
</organism>
<keyword evidence="3" id="KW-0238">DNA-binding</keyword>
<proteinExistence type="inferred from homology"/>
<sequence length="409" mass="46552">MMNKESFPEHWNLIKLGNEDYFERLGGGTPRRSNEDYWNGDIKWLTNNEAKGNIINKVSDTSEYITKKGLNNSSTKLIPKKSVILSCTASIGKVVINQTEMATNQQFNSFICNKEKIIPEFLAYYFLTIKSELEKLAGKTTFLHLTVKNLEKIEVPIPPMNEQKEIIAKLDELFSNLEAMDKLQQRADEIGENIMNAAIDSVIGLTKYQDDHPKEWEKKKLNDISKEIITGGTPKRSNNKYFGGDIVWLRLADVHDKKYVYESEEYLTEEGLNKSSAKIIPENSVILSTRATIGEVVIAGKTVTTNQGFKSFVCGEKLIPEYLYYYLIGSIEQIKRLGSQTTYPEVSKTAISNFEILVPSLNEQKKIIDELNDLRNSINMIKEQQEDRDVLLEKLPQSILKKAFAGELV</sequence>
<gene>
    <name evidence="6" type="ORF">SAMN04488597_13512</name>
</gene>
<feature type="domain" description="Type I restriction modification DNA specificity" evidence="5">
    <location>
        <begin position="213"/>
        <end position="384"/>
    </location>
</feature>
<evidence type="ECO:0000256" key="3">
    <source>
        <dbReference type="ARBA" id="ARBA00023125"/>
    </source>
</evidence>
<evidence type="ECO:0000256" key="1">
    <source>
        <dbReference type="ARBA" id="ARBA00010923"/>
    </source>
</evidence>
<dbReference type="GO" id="GO:0009307">
    <property type="term" value="P:DNA restriction-modification system"/>
    <property type="evidence" value="ECO:0007669"/>
    <property type="project" value="UniProtKB-KW"/>
</dbReference>
<dbReference type="AlphaFoldDB" id="A0A1G6T0E6"/>
<dbReference type="CDD" id="cd17273">
    <property type="entry name" value="RMtype1_S_EcoJA69PI-TRD1-CR1_like"/>
    <property type="match status" value="2"/>
</dbReference>
<keyword evidence="4" id="KW-0175">Coiled coil</keyword>
<dbReference type="Gene3D" id="3.90.220.20">
    <property type="entry name" value="DNA methylase specificity domains"/>
    <property type="match status" value="2"/>
</dbReference>
<dbReference type="RefSeq" id="WP_081374627.1">
    <property type="nucleotide sequence ID" value="NZ_FRCV01000030.1"/>
</dbReference>
<dbReference type="Proteomes" id="UP000324896">
    <property type="component" value="Unassembled WGS sequence"/>
</dbReference>
<evidence type="ECO:0000256" key="2">
    <source>
        <dbReference type="ARBA" id="ARBA00022747"/>
    </source>
</evidence>
<dbReference type="GO" id="GO:0003677">
    <property type="term" value="F:DNA binding"/>
    <property type="evidence" value="ECO:0007669"/>
    <property type="project" value="UniProtKB-KW"/>
</dbReference>